<reference evidence="2" key="1">
    <citation type="submission" date="2016-10" db="EMBL/GenBank/DDBJ databases">
        <authorList>
            <person name="Varghese N."/>
            <person name="Submissions S."/>
        </authorList>
    </citation>
    <scope>NUCLEOTIDE SEQUENCE [LARGE SCALE GENOMIC DNA]</scope>
    <source>
        <strain evidence="2">DSM 3384</strain>
    </source>
</reference>
<evidence type="ECO:0000313" key="1">
    <source>
        <dbReference type="EMBL" id="SDT89672.1"/>
    </source>
</evidence>
<dbReference type="RefSeq" id="WP_092231019.1">
    <property type="nucleotide sequence ID" value="NZ_FNLL01000002.1"/>
</dbReference>
<organism evidence="1 2">
    <name type="scientific">Desulfobacula phenolica</name>
    <dbReference type="NCBI Taxonomy" id="90732"/>
    <lineage>
        <taxon>Bacteria</taxon>
        <taxon>Pseudomonadati</taxon>
        <taxon>Thermodesulfobacteriota</taxon>
        <taxon>Desulfobacteria</taxon>
        <taxon>Desulfobacterales</taxon>
        <taxon>Desulfobacteraceae</taxon>
        <taxon>Desulfobacula</taxon>
    </lineage>
</organism>
<name>A0A1H2E394_9BACT</name>
<dbReference type="EMBL" id="FNLL01000002">
    <property type="protein sequence ID" value="SDT89672.1"/>
    <property type="molecule type" value="Genomic_DNA"/>
</dbReference>
<gene>
    <name evidence="1" type="ORF">SAMN04487931_102468</name>
</gene>
<sequence length="95" mass="11205">MTHDKGPVTDKKGIRKVKAYFEFIYNQGKPRLEKNMPLVNAALDMDLGEFNNWIDKERLIINLHCIQKELFPHKKELSPVKLFGLMETYLQKMVK</sequence>
<dbReference type="AlphaFoldDB" id="A0A1H2E394"/>
<evidence type="ECO:0000313" key="2">
    <source>
        <dbReference type="Proteomes" id="UP000199608"/>
    </source>
</evidence>
<protein>
    <submittedName>
        <fullName evidence="1">Uncharacterized protein</fullName>
    </submittedName>
</protein>
<keyword evidence="2" id="KW-1185">Reference proteome</keyword>
<dbReference type="Proteomes" id="UP000199608">
    <property type="component" value="Unassembled WGS sequence"/>
</dbReference>
<proteinExistence type="predicted"/>
<accession>A0A1H2E394</accession>